<evidence type="ECO:0000259" key="6">
    <source>
        <dbReference type="PROSITE" id="PS51935"/>
    </source>
</evidence>
<dbReference type="Pfam" id="PF00877">
    <property type="entry name" value="NLPC_P60"/>
    <property type="match status" value="1"/>
</dbReference>
<dbReference type="InterPro" id="IPR051202">
    <property type="entry name" value="Peptidase_C40"/>
</dbReference>
<evidence type="ECO:0000313" key="7">
    <source>
        <dbReference type="EMBL" id="CAA9580993.1"/>
    </source>
</evidence>
<organism evidence="7">
    <name type="scientific">uncultured Thermomicrobiales bacterium</name>
    <dbReference type="NCBI Taxonomy" id="1645740"/>
    <lineage>
        <taxon>Bacteria</taxon>
        <taxon>Pseudomonadati</taxon>
        <taxon>Thermomicrobiota</taxon>
        <taxon>Thermomicrobia</taxon>
        <taxon>Thermomicrobiales</taxon>
        <taxon>environmental samples</taxon>
    </lineage>
</organism>
<evidence type="ECO:0000256" key="5">
    <source>
        <dbReference type="SAM" id="MobiDB-lite"/>
    </source>
</evidence>
<dbReference type="Gene3D" id="3.90.1720.10">
    <property type="entry name" value="endopeptidase domain like (from Nostoc punctiforme)"/>
    <property type="match status" value="1"/>
</dbReference>
<dbReference type="PROSITE" id="PS51935">
    <property type="entry name" value="NLPC_P60"/>
    <property type="match status" value="1"/>
</dbReference>
<dbReference type="Gene3D" id="2.30.30.40">
    <property type="entry name" value="SH3 Domains"/>
    <property type="match status" value="3"/>
</dbReference>
<evidence type="ECO:0000256" key="3">
    <source>
        <dbReference type="ARBA" id="ARBA00022801"/>
    </source>
</evidence>
<name>A0A6J4VJ47_9BACT</name>
<keyword evidence="3" id="KW-0378">Hydrolase</keyword>
<dbReference type="AlphaFoldDB" id="A0A6J4VJ47"/>
<dbReference type="InterPro" id="IPR038765">
    <property type="entry name" value="Papain-like_cys_pep_sf"/>
</dbReference>
<reference evidence="7" key="1">
    <citation type="submission" date="2020-02" db="EMBL/GenBank/DDBJ databases">
        <authorList>
            <person name="Meier V. D."/>
        </authorList>
    </citation>
    <scope>NUCLEOTIDE SEQUENCE</scope>
    <source>
        <strain evidence="7">AVDCRST_MAG18</strain>
    </source>
</reference>
<comment type="similarity">
    <text evidence="1">Belongs to the peptidase C40 family.</text>
</comment>
<feature type="compositionally biased region" description="Gly residues" evidence="5">
    <location>
        <begin position="172"/>
        <end position="186"/>
    </location>
</feature>
<dbReference type="PANTHER" id="PTHR47053:SF1">
    <property type="entry name" value="MUREIN DD-ENDOPEPTIDASE MEPH-RELATED"/>
    <property type="match status" value="1"/>
</dbReference>
<keyword evidence="2" id="KW-0645">Protease</keyword>
<dbReference type="GO" id="GO:0006508">
    <property type="term" value="P:proteolysis"/>
    <property type="evidence" value="ECO:0007669"/>
    <property type="project" value="UniProtKB-KW"/>
</dbReference>
<dbReference type="EMBL" id="CADCWN010000236">
    <property type="protein sequence ID" value="CAA9580993.1"/>
    <property type="molecule type" value="Genomic_DNA"/>
</dbReference>
<dbReference type="SMART" id="SM00287">
    <property type="entry name" value="SH3b"/>
    <property type="match status" value="3"/>
</dbReference>
<feature type="compositionally biased region" description="Pro residues" evidence="5">
    <location>
        <begin position="379"/>
        <end position="388"/>
    </location>
</feature>
<dbReference type="PRINTS" id="PR01217">
    <property type="entry name" value="PRICHEXTENSN"/>
</dbReference>
<keyword evidence="4" id="KW-0788">Thiol protease</keyword>
<dbReference type="InterPro" id="IPR000064">
    <property type="entry name" value="NLP_P60_dom"/>
</dbReference>
<feature type="domain" description="NlpC/P60" evidence="6">
    <location>
        <begin position="416"/>
        <end position="539"/>
    </location>
</feature>
<evidence type="ECO:0000256" key="1">
    <source>
        <dbReference type="ARBA" id="ARBA00007074"/>
    </source>
</evidence>
<protein>
    <recommendedName>
        <fullName evidence="6">NlpC/P60 domain-containing protein</fullName>
    </recommendedName>
</protein>
<dbReference type="PANTHER" id="PTHR47053">
    <property type="entry name" value="MUREIN DD-ENDOPEPTIDASE MEPH-RELATED"/>
    <property type="match status" value="1"/>
</dbReference>
<evidence type="ECO:0000256" key="2">
    <source>
        <dbReference type="ARBA" id="ARBA00022670"/>
    </source>
</evidence>
<dbReference type="SUPFAM" id="SSF54001">
    <property type="entry name" value="Cysteine proteinases"/>
    <property type="match status" value="1"/>
</dbReference>
<dbReference type="GO" id="GO:0008234">
    <property type="term" value="F:cysteine-type peptidase activity"/>
    <property type="evidence" value="ECO:0007669"/>
    <property type="project" value="UniProtKB-KW"/>
</dbReference>
<feature type="compositionally biased region" description="Low complexity" evidence="5">
    <location>
        <begin position="389"/>
        <end position="404"/>
    </location>
</feature>
<dbReference type="InterPro" id="IPR003646">
    <property type="entry name" value="SH3-like_bac-type"/>
</dbReference>
<dbReference type="Pfam" id="PF08239">
    <property type="entry name" value="SH3_3"/>
    <property type="match status" value="2"/>
</dbReference>
<proteinExistence type="inferred from homology"/>
<gene>
    <name evidence="7" type="ORF">AVDCRST_MAG18-3132</name>
</gene>
<feature type="region of interest" description="Disordered" evidence="5">
    <location>
        <begin position="370"/>
        <end position="404"/>
    </location>
</feature>
<feature type="region of interest" description="Disordered" evidence="5">
    <location>
        <begin position="164"/>
        <end position="190"/>
    </location>
</feature>
<accession>A0A6J4VJ47</accession>
<evidence type="ECO:0000256" key="4">
    <source>
        <dbReference type="ARBA" id="ARBA00022807"/>
    </source>
</evidence>
<sequence>MVPVSRFVRARSWSLILLALFLSLPLNLLAPLSTLAQSVPGSQAVVITTDGDRLNVRSGAGRQFAAVGSLAPGTVVAVIDGPQTSADGIAWMKIQGGGLIGWASAEWLGDAAAAPVAPAAPAAPVTPVSPPWNPTPETVAPAPTPVAAPVAAPPTPAPVAPATPDTGSTINNGGGSPRVTGTGGRGARLRSQPSLTGAILLVIPEGAEVELVGAARTAEGYEWLPVRYTGVTGWVASSLLGANVAAPAATPVPTPAAAVPTPVAATPPPSPVATPIPTTAPPAPVSAPTVGALVAGDYAQVVNTDGYNLRIRAQPGLDTPIVSFAPPGAVLLVTAGPQADKTGAPWYGIDYAGVKGWVLAEHLARTNAPGGVATAPAPSATPPPPMPAPQMSAPPTATPAPSTGPVATPVAAGPAGDRGQAIIATAQRYLGVPYVYGGTTPAGWDCSGFIGYIYKTAVGISLPRSAAQQYRVGATIPVGQEQAGDIVFFSDTFGPGITHNGIALGGGRFIHARSEGYGTVISSLTDAYWSQHYVGARRP</sequence>